<dbReference type="InterPro" id="IPR029058">
    <property type="entry name" value="AB_hydrolase_fold"/>
</dbReference>
<dbReference type="InterPro" id="IPR013094">
    <property type="entry name" value="AB_hydrolase_3"/>
</dbReference>
<dbReference type="InterPro" id="IPR013783">
    <property type="entry name" value="Ig-like_fold"/>
</dbReference>
<evidence type="ECO:0000313" key="3">
    <source>
        <dbReference type="Proteomes" id="UP001140453"/>
    </source>
</evidence>
<evidence type="ECO:0000259" key="1">
    <source>
        <dbReference type="Pfam" id="PF07859"/>
    </source>
</evidence>
<dbReference type="Gene3D" id="3.40.50.1820">
    <property type="entry name" value="alpha/beta hydrolase"/>
    <property type="match status" value="1"/>
</dbReference>
<comment type="caution">
    <text evidence="2">The sequence shown here is derived from an EMBL/GenBank/DDBJ whole genome shotgun (WGS) entry which is preliminary data.</text>
</comment>
<reference evidence="2" key="1">
    <citation type="submission" date="2022-10" db="EMBL/GenBank/DDBJ databases">
        <title>Tapping the CABI collections for fungal endophytes: first genome assemblies for Collariella, Neodidymelliopsis, Ascochyta clinopodiicola, Didymella pomorum, Didymosphaeria variabile, Neocosmospora piperis and Neocucurbitaria cava.</title>
        <authorList>
            <person name="Hill R."/>
        </authorList>
    </citation>
    <scope>NUCLEOTIDE SEQUENCE</scope>
    <source>
        <strain evidence="2">IMI 355082</strain>
    </source>
</reference>
<dbReference type="Proteomes" id="UP001140453">
    <property type="component" value="Unassembled WGS sequence"/>
</dbReference>
<dbReference type="Gene3D" id="2.60.40.10">
    <property type="entry name" value="Immunoglobulins"/>
    <property type="match status" value="1"/>
</dbReference>
<keyword evidence="3" id="KW-1185">Reference proteome</keyword>
<dbReference type="Pfam" id="PF07859">
    <property type="entry name" value="Abhydrolase_3"/>
    <property type="match status" value="1"/>
</dbReference>
<dbReference type="PANTHER" id="PTHR23024:SF648">
    <property type="entry name" value="ALPHA_BETA HYDROLASE FOLD PROTEIN"/>
    <property type="match status" value="1"/>
</dbReference>
<gene>
    <name evidence="2" type="ORF">N0V93_006227</name>
</gene>
<protein>
    <recommendedName>
        <fullName evidence="1">Alpha/beta hydrolase fold-3 domain-containing protein</fullName>
    </recommendedName>
</protein>
<dbReference type="EMBL" id="JAPEVB010000004">
    <property type="protein sequence ID" value="KAJ4388767.1"/>
    <property type="molecule type" value="Genomic_DNA"/>
</dbReference>
<sequence>MVPRPIRLLVNGQSEPLGVHTPNPEFSWALDTELDAHNLVWSHYAIEVSKSTSFQKSQLEWNTGKRRVEEGQLAISYEGRHLDSKTRYYWRARVWVESRSQQGQEPKGDGVTETGARESVETSWFETGLFENSDGAVTQTNAFLWPQEHLLRRLCYRIGAFSIVNFFFRPLLAYRHIKSIISPPPYAPTIVKTYACRKNLPVRIFFPKSHPPSLESSGRLPLLLTIHGGGFTFGDPTDNEEWNYNFANRYSTLVIALEYSKAPSSPFPSAHSDLEALARAVFTDTELKPHIDTTKVGVIGWSAGGSLALGLSMLPSIRESIKAVVAMYPCTDFSAKTEEKINTRQYKPALGGPRGWTNDLLKDISPLFGWAYVSPGMDTRDPLLSPMYADRQDLPPRVWLIGCELDLLAHEAWRMASRLAGKQVPRMDQKVGKEETAPRGELILGGDERFAWEEKIEGGEYRWLLVPDVLHAFDMPLPEIRRDATEREDAEPKTEKLMGLIAEWLWR</sequence>
<proteinExistence type="predicted"/>
<evidence type="ECO:0000313" key="2">
    <source>
        <dbReference type="EMBL" id="KAJ4388767.1"/>
    </source>
</evidence>
<dbReference type="SUPFAM" id="SSF53474">
    <property type="entry name" value="alpha/beta-Hydrolases"/>
    <property type="match status" value="1"/>
</dbReference>
<dbReference type="AlphaFoldDB" id="A0A9W8YMU9"/>
<name>A0A9W8YMU9_9PEZI</name>
<dbReference type="PANTHER" id="PTHR23024">
    <property type="entry name" value="ARYLACETAMIDE DEACETYLASE"/>
    <property type="match status" value="1"/>
</dbReference>
<dbReference type="Pfam" id="PF25788">
    <property type="entry name" value="Ig_Rha78A_N"/>
    <property type="match status" value="1"/>
</dbReference>
<accession>A0A9W8YMU9</accession>
<feature type="domain" description="Alpha/beta hydrolase fold-3" evidence="1">
    <location>
        <begin position="223"/>
        <end position="425"/>
    </location>
</feature>
<dbReference type="GO" id="GO:0016787">
    <property type="term" value="F:hydrolase activity"/>
    <property type="evidence" value="ECO:0007669"/>
    <property type="project" value="InterPro"/>
</dbReference>
<dbReference type="InterPro" id="IPR050466">
    <property type="entry name" value="Carboxylest/Gibb_receptor"/>
</dbReference>
<organism evidence="2 3">
    <name type="scientific">Gnomoniopsis smithogilvyi</name>
    <dbReference type="NCBI Taxonomy" id="1191159"/>
    <lineage>
        <taxon>Eukaryota</taxon>
        <taxon>Fungi</taxon>
        <taxon>Dikarya</taxon>
        <taxon>Ascomycota</taxon>
        <taxon>Pezizomycotina</taxon>
        <taxon>Sordariomycetes</taxon>
        <taxon>Sordariomycetidae</taxon>
        <taxon>Diaporthales</taxon>
        <taxon>Gnomoniaceae</taxon>
        <taxon>Gnomoniopsis</taxon>
    </lineage>
</organism>
<dbReference type="OrthoDB" id="408631at2759"/>